<dbReference type="Proteomes" id="UP000076959">
    <property type="component" value="Unassembled WGS sequence"/>
</dbReference>
<name>A0A176YAQ6_9BRAD</name>
<keyword evidence="2" id="KW-1185">Reference proteome</keyword>
<organism evidence="1 2">
    <name type="scientific">Bradyrhizobium centrolobii</name>
    <dbReference type="NCBI Taxonomy" id="1505087"/>
    <lineage>
        <taxon>Bacteria</taxon>
        <taxon>Pseudomonadati</taxon>
        <taxon>Pseudomonadota</taxon>
        <taxon>Alphaproteobacteria</taxon>
        <taxon>Hyphomicrobiales</taxon>
        <taxon>Nitrobacteraceae</taxon>
        <taxon>Bradyrhizobium</taxon>
    </lineage>
</organism>
<accession>A0A176YAQ6</accession>
<proteinExistence type="predicted"/>
<evidence type="ECO:0000313" key="1">
    <source>
        <dbReference type="EMBL" id="OAF00421.1"/>
    </source>
</evidence>
<reference evidence="1 2" key="1">
    <citation type="submission" date="2016-03" db="EMBL/GenBank/DDBJ databases">
        <title>Draft Genome Sequence of the Strain BR 10245 (Bradyrhizobium sp.) isolated from nodules of Centrolobium paraense.</title>
        <authorList>
            <person name="Simoes-Araujo J.L.Sr."/>
            <person name="Barauna A.C."/>
            <person name="Silva K."/>
            <person name="Zilli J.E."/>
        </authorList>
    </citation>
    <scope>NUCLEOTIDE SEQUENCE [LARGE SCALE GENOMIC DNA]</scope>
    <source>
        <strain evidence="1 2">BR 10245</strain>
    </source>
</reference>
<dbReference type="AlphaFoldDB" id="A0A176YAQ6"/>
<comment type="caution">
    <text evidence="1">The sequence shown here is derived from an EMBL/GenBank/DDBJ whole genome shotgun (WGS) entry which is preliminary data.</text>
</comment>
<gene>
    <name evidence="1" type="ORF">AYJ54_31670</name>
</gene>
<dbReference type="EMBL" id="LUUB01000113">
    <property type="protein sequence ID" value="OAF00421.1"/>
    <property type="molecule type" value="Genomic_DNA"/>
</dbReference>
<evidence type="ECO:0000313" key="2">
    <source>
        <dbReference type="Proteomes" id="UP000076959"/>
    </source>
</evidence>
<sequence length="120" mass="13849">MSRSCHKLAIKLSYTVAFRQIDGRIEQEVCLRSILRRQFANCFSTPDIQRMTYDSATVHMLRDVLDEVLASASFTQQQHRSAVEVAERILWLASQGERERGAIKRHLLNEFLESTESSYA</sequence>
<protein>
    <submittedName>
        <fullName evidence="1">Uncharacterized protein</fullName>
    </submittedName>
</protein>